<feature type="compositionally biased region" description="Basic and acidic residues" evidence="1">
    <location>
        <begin position="24"/>
        <end position="34"/>
    </location>
</feature>
<evidence type="ECO:0000256" key="1">
    <source>
        <dbReference type="SAM" id="MobiDB-lite"/>
    </source>
</evidence>
<reference evidence="2 3" key="1">
    <citation type="submission" date="2019-06" db="EMBL/GenBank/DDBJ databases">
        <title>Whole genome shotgun sequence of Streptomyces cacaoi subsp. cacaoi NBRC 12748.</title>
        <authorList>
            <person name="Hosoyama A."/>
            <person name="Uohara A."/>
            <person name="Ohji S."/>
            <person name="Ichikawa N."/>
        </authorList>
    </citation>
    <scope>NUCLEOTIDE SEQUENCE [LARGE SCALE GENOMIC DNA]</scope>
    <source>
        <strain evidence="2 3">NBRC 12748</strain>
    </source>
</reference>
<accession>A0A4Y3R506</accession>
<name>A0A4Y3R506_STRCI</name>
<comment type="caution">
    <text evidence="2">The sequence shown here is derived from an EMBL/GenBank/DDBJ whole genome shotgun (WGS) entry which is preliminary data.</text>
</comment>
<organism evidence="2 3">
    <name type="scientific">Streptomyces cacaoi</name>
    <dbReference type="NCBI Taxonomy" id="1898"/>
    <lineage>
        <taxon>Bacteria</taxon>
        <taxon>Bacillati</taxon>
        <taxon>Actinomycetota</taxon>
        <taxon>Actinomycetes</taxon>
        <taxon>Kitasatosporales</taxon>
        <taxon>Streptomycetaceae</taxon>
        <taxon>Streptomyces</taxon>
    </lineage>
</organism>
<evidence type="ECO:0000313" key="3">
    <source>
        <dbReference type="Proteomes" id="UP000319210"/>
    </source>
</evidence>
<dbReference type="Proteomes" id="UP000319210">
    <property type="component" value="Unassembled WGS sequence"/>
</dbReference>
<sequence>MGCAEPCAGEQDDPAVPPTFGIDGHARCRQRLDVPQHSPPGHLKTRGELRGGEPLTGLKEQQEMQES</sequence>
<evidence type="ECO:0000313" key="2">
    <source>
        <dbReference type="EMBL" id="GEB52771.1"/>
    </source>
</evidence>
<proteinExistence type="predicted"/>
<feature type="region of interest" description="Disordered" evidence="1">
    <location>
        <begin position="1"/>
        <end position="67"/>
    </location>
</feature>
<protein>
    <submittedName>
        <fullName evidence="2">Uncharacterized protein</fullName>
    </submittedName>
</protein>
<keyword evidence="3" id="KW-1185">Reference proteome</keyword>
<gene>
    <name evidence="2" type="ORF">SCA03_53220</name>
</gene>
<dbReference type="AlphaFoldDB" id="A0A4Y3R506"/>
<dbReference type="EMBL" id="BJMM01000036">
    <property type="protein sequence ID" value="GEB52771.1"/>
    <property type="molecule type" value="Genomic_DNA"/>
</dbReference>